<dbReference type="AlphaFoldDB" id="A0A7Z0JE70"/>
<accession>A0A7Z0JE70</accession>
<dbReference type="EMBL" id="JACCFS010000001">
    <property type="protein sequence ID" value="NYJ38265.1"/>
    <property type="molecule type" value="Genomic_DNA"/>
</dbReference>
<evidence type="ECO:0000259" key="1">
    <source>
        <dbReference type="Pfam" id="PF01323"/>
    </source>
</evidence>
<protein>
    <submittedName>
        <fullName evidence="2">Putative DsbA family dithiol-disulfide isomerase</fullName>
    </submittedName>
</protein>
<comment type="caution">
    <text evidence="2">The sequence shown here is derived from an EMBL/GenBank/DDBJ whole genome shotgun (WGS) entry which is preliminary data.</text>
</comment>
<keyword evidence="2" id="KW-0413">Isomerase</keyword>
<gene>
    <name evidence="2" type="ORF">HNR10_006146</name>
</gene>
<dbReference type="Proteomes" id="UP000572051">
    <property type="component" value="Unassembled WGS sequence"/>
</dbReference>
<keyword evidence="3" id="KW-1185">Reference proteome</keyword>
<dbReference type="GO" id="GO:0016853">
    <property type="term" value="F:isomerase activity"/>
    <property type="evidence" value="ECO:0007669"/>
    <property type="project" value="UniProtKB-KW"/>
</dbReference>
<evidence type="ECO:0000313" key="3">
    <source>
        <dbReference type="Proteomes" id="UP000572051"/>
    </source>
</evidence>
<dbReference type="InterPro" id="IPR001853">
    <property type="entry name" value="DSBA-like_thioredoxin_dom"/>
</dbReference>
<reference evidence="2 3" key="1">
    <citation type="submission" date="2020-07" db="EMBL/GenBank/DDBJ databases">
        <title>Sequencing the genomes of 1000 actinobacteria strains.</title>
        <authorList>
            <person name="Klenk H.-P."/>
        </authorList>
    </citation>
    <scope>NUCLEOTIDE SEQUENCE [LARGE SCALE GENOMIC DNA]</scope>
    <source>
        <strain evidence="2 3">DSM 44442</strain>
    </source>
</reference>
<dbReference type="PANTHER" id="PTHR13887">
    <property type="entry name" value="GLUTATHIONE S-TRANSFERASE KAPPA"/>
    <property type="match status" value="1"/>
</dbReference>
<organism evidence="2 3">
    <name type="scientific">Nocardiopsis aegyptia</name>
    <dbReference type="NCBI Taxonomy" id="220378"/>
    <lineage>
        <taxon>Bacteria</taxon>
        <taxon>Bacillati</taxon>
        <taxon>Actinomycetota</taxon>
        <taxon>Actinomycetes</taxon>
        <taxon>Streptosporangiales</taxon>
        <taxon>Nocardiopsidaceae</taxon>
        <taxon>Nocardiopsis</taxon>
    </lineage>
</organism>
<evidence type="ECO:0000313" key="2">
    <source>
        <dbReference type="EMBL" id="NYJ38265.1"/>
    </source>
</evidence>
<sequence length="218" mass="23523">MGGPFVRVDVWSDIVCPWCFIGKRRLEAALERFDHAGQVELVWHSYQLDPGFPRGRSEPVYASLAARMGASTEQVRAMTEQVAVVAAKEGLDYDLAGALMVNTLDAHRLVHLARRSGLDGAVMDRLLLAQLVQARDLSDAETLVELVAQVGVDARAARRVLEGEDFADQVRQEADQARRMGASGVPFFVMGGAFGVSGAQPVEALVSALDKAFTAARG</sequence>
<dbReference type="SUPFAM" id="SSF52833">
    <property type="entry name" value="Thioredoxin-like"/>
    <property type="match status" value="1"/>
</dbReference>
<dbReference type="PANTHER" id="PTHR13887:SF41">
    <property type="entry name" value="THIOREDOXIN SUPERFAMILY PROTEIN"/>
    <property type="match status" value="1"/>
</dbReference>
<dbReference type="CDD" id="cd03024">
    <property type="entry name" value="DsbA_FrnE"/>
    <property type="match status" value="1"/>
</dbReference>
<proteinExistence type="predicted"/>
<dbReference type="InterPro" id="IPR036249">
    <property type="entry name" value="Thioredoxin-like_sf"/>
</dbReference>
<name>A0A7Z0JE70_9ACTN</name>
<dbReference type="Gene3D" id="3.40.30.10">
    <property type="entry name" value="Glutaredoxin"/>
    <property type="match status" value="1"/>
</dbReference>
<dbReference type="Pfam" id="PF01323">
    <property type="entry name" value="DSBA"/>
    <property type="match status" value="1"/>
</dbReference>
<feature type="domain" description="DSBA-like thioredoxin" evidence="1">
    <location>
        <begin position="7"/>
        <end position="209"/>
    </location>
</feature>
<dbReference type="GO" id="GO:0016491">
    <property type="term" value="F:oxidoreductase activity"/>
    <property type="evidence" value="ECO:0007669"/>
    <property type="project" value="InterPro"/>
</dbReference>